<evidence type="ECO:0000313" key="6">
    <source>
        <dbReference type="Proteomes" id="UP000183508"/>
    </source>
</evidence>
<dbReference type="EMBL" id="FPBV01000012">
    <property type="protein sequence ID" value="SFU89569.1"/>
    <property type="molecule type" value="Genomic_DNA"/>
</dbReference>
<dbReference type="PROSITE" id="PS00662">
    <property type="entry name" value="T2SP_E"/>
    <property type="match status" value="1"/>
</dbReference>
<keyword evidence="2" id="KW-0547">Nucleotide-binding</keyword>
<evidence type="ECO:0000313" key="5">
    <source>
        <dbReference type="EMBL" id="SFU89569.1"/>
    </source>
</evidence>
<dbReference type="GO" id="GO:0005886">
    <property type="term" value="C:plasma membrane"/>
    <property type="evidence" value="ECO:0007669"/>
    <property type="project" value="TreeGrafter"/>
</dbReference>
<dbReference type="AlphaFoldDB" id="A0A1I7JWS7"/>
<dbReference type="Gene3D" id="3.40.50.300">
    <property type="entry name" value="P-loop containing nucleotide triphosphate hydrolases"/>
    <property type="match status" value="1"/>
</dbReference>
<evidence type="ECO:0000256" key="2">
    <source>
        <dbReference type="ARBA" id="ARBA00022741"/>
    </source>
</evidence>
<evidence type="ECO:0000256" key="1">
    <source>
        <dbReference type="ARBA" id="ARBA00006611"/>
    </source>
</evidence>
<keyword evidence="3" id="KW-0067">ATP-binding</keyword>
<feature type="domain" description="Bacterial type II secretion system protein E" evidence="4">
    <location>
        <begin position="205"/>
        <end position="219"/>
    </location>
</feature>
<dbReference type="GO" id="GO:0005524">
    <property type="term" value="F:ATP binding"/>
    <property type="evidence" value="ECO:0007669"/>
    <property type="project" value="UniProtKB-KW"/>
</dbReference>
<organism evidence="5 6">
    <name type="scientific">Alicyclobacillus macrosporangiidus</name>
    <dbReference type="NCBI Taxonomy" id="392015"/>
    <lineage>
        <taxon>Bacteria</taxon>
        <taxon>Bacillati</taxon>
        <taxon>Bacillota</taxon>
        <taxon>Bacilli</taxon>
        <taxon>Bacillales</taxon>
        <taxon>Alicyclobacillaceae</taxon>
        <taxon>Alicyclobacillus</taxon>
    </lineage>
</organism>
<dbReference type="SUPFAM" id="SSF52540">
    <property type="entry name" value="P-loop containing nucleoside triphosphate hydrolases"/>
    <property type="match status" value="1"/>
</dbReference>
<accession>A0A1I7JWS7</accession>
<gene>
    <name evidence="5" type="ORF">SAMN05421543_11264</name>
</gene>
<name>A0A1I7JWS7_9BACL</name>
<sequence>MEEWSTAVLLQQILDDAVEHRCSDVHLFPHREGIRVQVRRDGRLHPYAELPAQAAGIIRKVKALARMDVAETRIPQDGSFHWDAKTTACDVRVATLPTIHGETVVLRLFPAKRTCWTFEDLGMPGDQVQEVTRLLQANHGMILVAGGTGTGKTTTLYTMMWHLSNAGKRVVSIEDPVERAVENCHQVEVRERAGMTFSAGVRAVLRNDPDVIMVGEIRDEATAQAAVRAALSGHLVLSTTHAGDWIGAAIRLVELGVPRSVVGEVLHAVIVQERTPAARLADVHPAEGERSAEWQAKFEVHRMHPEAAAWIASDAPWPEVRRRLQQEARVARRERA</sequence>
<dbReference type="Proteomes" id="UP000183508">
    <property type="component" value="Unassembled WGS sequence"/>
</dbReference>
<dbReference type="eggNOG" id="COG2804">
    <property type="taxonomic scope" value="Bacteria"/>
</dbReference>
<reference evidence="6" key="1">
    <citation type="submission" date="2016-10" db="EMBL/GenBank/DDBJ databases">
        <authorList>
            <person name="Varghese N."/>
        </authorList>
    </citation>
    <scope>NUCLEOTIDE SEQUENCE [LARGE SCALE GENOMIC DNA]</scope>
    <source>
        <strain evidence="6">DSM 17980</strain>
    </source>
</reference>
<evidence type="ECO:0000259" key="4">
    <source>
        <dbReference type="PROSITE" id="PS00662"/>
    </source>
</evidence>
<keyword evidence="6" id="KW-1185">Reference proteome</keyword>
<dbReference type="PANTHER" id="PTHR30258">
    <property type="entry name" value="TYPE II SECRETION SYSTEM PROTEIN GSPE-RELATED"/>
    <property type="match status" value="1"/>
</dbReference>
<proteinExistence type="inferred from homology"/>
<dbReference type="InterPro" id="IPR001482">
    <property type="entry name" value="T2SS/T4SS_dom"/>
</dbReference>
<dbReference type="Pfam" id="PF00437">
    <property type="entry name" value="T2SSE"/>
    <property type="match status" value="1"/>
</dbReference>
<comment type="similarity">
    <text evidence="1">Belongs to the GSP E family.</text>
</comment>
<dbReference type="PANTHER" id="PTHR30258:SF2">
    <property type="entry name" value="COMG OPERON PROTEIN 1"/>
    <property type="match status" value="1"/>
</dbReference>
<dbReference type="Gene3D" id="3.30.450.90">
    <property type="match status" value="1"/>
</dbReference>
<dbReference type="RefSeq" id="WP_074953090.1">
    <property type="nucleotide sequence ID" value="NZ_FPBV01000012.1"/>
</dbReference>
<dbReference type="GO" id="GO:0016887">
    <property type="term" value="F:ATP hydrolysis activity"/>
    <property type="evidence" value="ECO:0007669"/>
    <property type="project" value="TreeGrafter"/>
</dbReference>
<protein>
    <submittedName>
        <fullName evidence="5">General secretion pathway protein E/type IV pilus assembly protein PilB</fullName>
    </submittedName>
</protein>
<evidence type="ECO:0000256" key="3">
    <source>
        <dbReference type="ARBA" id="ARBA00022840"/>
    </source>
</evidence>
<dbReference type="InterPro" id="IPR027417">
    <property type="entry name" value="P-loop_NTPase"/>
</dbReference>
<dbReference type="STRING" id="392015.SAMN05421543_11264"/>